<dbReference type="Proteomes" id="UP000019149">
    <property type="component" value="Unassembled WGS sequence"/>
</dbReference>
<dbReference type="GeneID" id="36340713"/>
<dbReference type="CTD" id="36340713"/>
<dbReference type="GO" id="GO:1904158">
    <property type="term" value="P:axonemal central apparatus assembly"/>
    <property type="evidence" value="ECO:0007669"/>
    <property type="project" value="TreeGrafter"/>
</dbReference>
<feature type="domain" description="HYDIN/VesB/CFA65-like Ig-like" evidence="7">
    <location>
        <begin position="2934"/>
        <end position="3006"/>
    </location>
</feature>
<dbReference type="GO" id="GO:0003341">
    <property type="term" value="P:cilium movement"/>
    <property type="evidence" value="ECO:0007669"/>
    <property type="project" value="TreeGrafter"/>
</dbReference>
<evidence type="ECO:0000256" key="6">
    <source>
        <dbReference type="SAM" id="MobiDB-lite"/>
    </source>
</evidence>
<organism evidence="8 9">
    <name type="scientific">Echinococcus granulosus</name>
    <name type="common">Hydatid tapeworm</name>
    <dbReference type="NCBI Taxonomy" id="6210"/>
    <lineage>
        <taxon>Eukaryota</taxon>
        <taxon>Metazoa</taxon>
        <taxon>Spiralia</taxon>
        <taxon>Lophotrochozoa</taxon>
        <taxon>Platyhelminthes</taxon>
        <taxon>Cestoda</taxon>
        <taxon>Eucestoda</taxon>
        <taxon>Cyclophyllidea</taxon>
        <taxon>Taeniidae</taxon>
        <taxon>Echinococcus</taxon>
        <taxon>Echinococcus granulosus group</taxon>
    </lineage>
</organism>
<feature type="region of interest" description="Disordered" evidence="6">
    <location>
        <begin position="1376"/>
        <end position="1415"/>
    </location>
</feature>
<dbReference type="PANTHER" id="PTHR23053">
    <property type="entry name" value="DLEC1 DELETED IN LUNG AND ESOPHAGEAL CANCER 1"/>
    <property type="match status" value="1"/>
</dbReference>
<accession>W6UFE4</accession>
<name>W6UFE4_ECHGR</name>
<dbReference type="PANTHER" id="PTHR23053:SF0">
    <property type="entry name" value="HYDROCEPHALUS-INDUCING PROTEIN HOMOLOG"/>
    <property type="match status" value="1"/>
</dbReference>
<dbReference type="OMA" id="CNIENYK"/>
<dbReference type="STRING" id="6210.W6UFE4"/>
<proteinExistence type="predicted"/>
<dbReference type="RefSeq" id="XP_024351341.1">
    <property type="nucleotide sequence ID" value="XM_024494247.1"/>
</dbReference>
<comment type="subcellular location">
    <subcellularLocation>
        <location evidence="1">Cell projection</location>
        <location evidence="1">Cilium</location>
    </subcellularLocation>
    <subcellularLocation>
        <location evidence="2">Cytoplasm</location>
    </subcellularLocation>
</comment>
<evidence type="ECO:0000313" key="9">
    <source>
        <dbReference type="Proteomes" id="UP000019149"/>
    </source>
</evidence>
<sequence>MYLEFTPAELPKYTHEITLRKENGNPMLLVILALSDFHKVTGPVRVTFPRCLVNEKVQKLIKFGEELVCELNGEGYETAVALSKSSITLPDTLMGTHSFASFSIQNDSDETVNFKWNLQEYYGVLLLQPPNGILLPKSLRDFIVTFSPDSEKEFVATALCTVSGRKEPLDLLLCGHGRGPEIEFSFTSLNVGKVLVTTTQAFELVLHNRSEIKASFFAHLKYENCRVAPQKGVITADGYQVVMVTLWSTSLGPFTRNIDFEVLGSSRMKSITISGEFVPPELLVEPSLVDFRKVAFGFEMTKMMKVQNVSAIPISITFNVGAKSLSVSPSQALLEKMDTVVAEITYFASEVGSTDSCIRINMETVGKIFEIPITGRCCVPQIQAECRQIELDSCFFNHPREFTVPLVNPSDLLAKYHILPVENTSVQITSTSLEVLNTLNGLLPPEKVTHVPLQVYAKVTGFVSVNLEVAIVGADYNPLVVEVVCHCVGPVLSINAEKVDFGRIAALTPFQHSVLLSNESPIPAHLTSIKVQKSTTFCVHPQEVTIPPFGRTQVEVTACADDVDVEIAGVLEICVENSEVSPHIIQLRAIGVGNTITIEPEVPLRLSLGQQFESLPQTRAFVVKNCGRRQQRLVWTVENVHCIRKVDSNKKPKEPDYEIQLDPPKFELKPFQGADFSLKVTSVRSMEIRFTLKCHTVIGNAGHKRLLQECIVSAVFIKPMIEVVPNPVEFCLLKIPEKDVENAHQSIVITNLAEIETALQVAVDKPCFLNECARPAQSLELTLSGKGEENFCVGFAPPLANNKRTSFVVDTHLNVSFLKHPLKLTIPVHGEVHFPSLRVENDFLDFGSVENGSEVTKSLLLLNTSPIKVNYRWKLVHGSLRNSQREPLRLLMRSKSQELRTIPATPLVHSSSISNIDALHITDVFSITPGSGSVPAGESVSTCIKFHAHSDVAASCAAICCVSDGPDYTVDLKGESSTSDCYIKTNEVPFREILFNEEAIESFHIYNAGKVPSPFYFTWDRNDVNFRMFPTKGEVPGKGVAEIKMCVDVPQPREFTVFAKVHLAGKQPEQIRVHGKACFPHVVLNLPRINGEPPRDSDLCKDERDFINSQLATDHPSHILTLSPYKLDFCDIVWGEVKERKLTLKQLCHSFAYHLSIKAMNRKMLAKKGVTVQIGCEISITFDSSNSETGQIALEIPLKVSLDVAEGSTNVVASELKMSDSLLDFGEIYVDEAKILAVQLHNPTPFPINWSESRPKTAISSFELMPKSGSLQSDQKENVFIKYKPRIGGPVSENIRLLLTESKTHLEITCQGVGLEPRLIVQPRAIEFRPLIPNGETDEQAEERCLTFLPLFDEAEEVLLPPRKPGKSLPVEAYEHELQPKPSRASTPKTSYLRSSKRGTAKQTPEHFRKMPPNLSPFNSQTTFRRYAEERRTGVEEAGIVLLVFGSPQSGQSDLAKLLAQHYDAVHLNLNEFFANLEFTSLKNSEKDALSAPLLSADSIFGLIMSGIGNSKRCETVLKALGKRRMNMFAVTVTREIASISLADARYEEALSKAEKYAFERKVTEYRSMEEWQYDILPDSARQEVDLALAEWKRQQHKESKQNLGSKSSISSVSSQKGKYADLEVKLKEFEKEHRRICHLLSTWDIKNQEQNPNEASLPLIDLDAPKNGSSRNSDDNLVGIPHFVVHSKLDVEIMESPVDQVYERVEDVQRERPNISVVLNKLLPHLPTREEIRRQLGYGPLAIEIPPPITFSVVHRPVKRERCGEVDHYFTIVKPPGLAEATEAGLLDMPKATEGLQSVSGVSTMTPRSRRTSTSSSSRGKRWQGKASLAIPEQNFCDPSIYRWIVPENGQIQLPLRFTPRGVGNFRELLRFEILRTKEEIIVECQGCCQLPRLVTEPRKVFSKIEEFYPLNKPPRKTFIIEKDCFEFGPLLAAKSRDLILAGEYKENVTELRLQNDGPHGVEVKLAFENNEGGENFAVSPSELHISRNEVQVAKVYALPTAAVTATSKLIGQIKDNPKPIKFNFAVIGVLPSLTVQTKVVNFGKIPLNKAELQQVVIFNPTPIPVAWKCEILVSMKETDFNVCPSSGILKSPNEIFNLTVEYSGSSDPRRIAIKRWLRFYAMDTRGLSSPVTIHPSVGVQLEVVDPGFEIAMPKEGLGFGLVRVREETKKTLELRNHGPFKLQYKFHAVLSERKQMDLQKALTINPQSGILLPSQNLNITVCCYSLHEVEIHNEAAFICEVETHKGVPISTTPIPISVRIRRSHFKILPSKEVAFGTMVVNTRATEQVTIKNDGHFDLHYSILPKHSTFKARSAKRESSQKRPLGARGREKISQGPFVISPASGTIAIGQKQPITVQCSSGPIKAIFDEELVIQIADKPNGETDVASVPFRLSMEVCSPSLGIEDMASIFEEHLVCQSRNELESLANHGIIGAAYIGDENCFDFGATLIGTVSCGRFRLFNNSKAALDAKFLLRQEKTEKRRRTRRNESDALEAFNVVPAISRIEPYQSVYVACSFTAKSLGVYSTTFQVLVEEESAPLLKFDLRGKGEIPRVSVEEPTSQNPRGNRYLVFNKDQTSRFIRIRNDGVIPCQVKVDVETTESHVAAFRLGNSEFRREVALVSDCLQTSVNFTLAASESHSLEVAFIPENHKNGGRITGCVKIFLQGNNYEKEVIELCGVASAELTSAPQIHLVDPVLDPLDFEKVNNKNHMRLGNCYVGAPILKHLLQSYPIKTDEPGLTTRLENKLPSFIFAWPRDHPHLEFEPATGDLHPGSSLTVFVKFYSDRPVAYHLAPVRCELIQVLKAEPQMVADHLISLSDQLFYGFKDYSTLTEGMAVDKDQRCARSAGTPRSRVRGSPKLQRKSLSARSNYSQKICLEESAKLDVVNDKTEDEGKRERKFLDLYFTIDCGFVEYLCEVDSIEFVATPLYCEAVKTLQIKNTGRVTMTFRIEKVDNDDESFEVDISESLILPGKSAELRLTFRPTRSGEHQCSFTLRVPSTAEESTASKAIRAIGRGVSVPIHLQLSKCDYEARQLPADPLWYQAQTLVIVATGTGHKVTRSFEIMNASEDSIELDVQKVDTSDRTMDVVLSETFIKSGHSTNVEVSFLSPTRETKEVCVIFEASGHRVPLLLVGQTREAVVAFDRSHLRLPELPIGRKVEEVVHLVNTETIPVNFKINRATLHCNSCLDKLSILPMGGCIQPNERFPLKVHFSPTEERRCNFNILCKVEHRQIPLRLNVKTGALKCSTTVWLLDDCSEAKQAIPAFLMQCPAKDVTKSITSASRRVVDFPSLRKDLTVVDFGEVFTGCDSTRLIKLVNHGDYEVEFGTVVTSTSKNVLVPFSMTPGFGKVGQLKETLLQIVFKPDSAFRASTQTTNFLGVIAILNGPAFAFDLRGRVTVNAVDISPSQLNFGAQFTQETGLGVITKCLRISNRSPDKPVYVAVVASTLPEFICDFSPQMLEPSSTADAKVTFYPSACKSYESKLCFLVNEKVKIKVPARGRGVKLDVEINCGSLMINQEREGMSKAPVKLRDGKQVESSVVHLGNLNFMQSSRRTVAIMNKSPSPITITGASVLPKSKALNKVRVNASTSRPNPSDILSLTFLPSPLFASSNRTPDREYRGSPEDNCLSQPRKDATAQIEVFFSPRDLPIMSFCEEILLQISTTTNPDKCIWIPGFTICGKCTGAKMVSETSAINFGTVVVGSSCCKTVAISNRGNKSATFVWDEKTLPRHVVSVEPKSGRIRANTSMNFKFTLKPVRVNQELCFENVTCNIEGSKPLRFAITGLCTASHEVAEVIHFACAVREKDTQSVSLSNPTNSVWTVKPVFTGTEWSGKGLFEILPKGSVDYAITYHPLNMTSNDDVHKGSIFFPFPNGTGLKCHLEGTSNPPDALKPKTLVEIPCRRKYGLQIDVPNWLSRLQRFHVSWIASNGSNFTFAGPQFIDVPGGVSMKYPLTCEGLSEASTTLKITFSSTETKEYQFVEYQIRAIRPKPEGLIKLKTPLRKPVTYQLGLENPLRRDTVVALHSTLPELMCPPEYKLTAQSNSTINLDFIPWRIGKFSGSLEVNSSDLGLSVYDLNLEALEPLPEKPVKFQTSLGQSDTVTVTISNLSRSRAEFTSKINNAAFRCERSVLVATNSSVKLPVTFEPNSLGTLEATLKVTSSQAGSFIFPLHGFAKLPTPQGPFLVSTTAPTSLTVKNVFSEPIEFTLEVDNTAFRVEYAPKVVSPHKELKILVTLEPRDSSLNVHGKLVVSCNPSTLDLRIQWVFYLKGITAA</sequence>
<dbReference type="KEGG" id="egl:EGR_04998"/>
<evidence type="ECO:0000256" key="1">
    <source>
        <dbReference type="ARBA" id="ARBA00004138"/>
    </source>
</evidence>
<evidence type="ECO:0000256" key="2">
    <source>
        <dbReference type="ARBA" id="ARBA00004496"/>
    </source>
</evidence>
<keyword evidence="4" id="KW-0969">Cilium</keyword>
<evidence type="ECO:0000256" key="5">
    <source>
        <dbReference type="ARBA" id="ARBA00023273"/>
    </source>
</evidence>
<evidence type="ECO:0000259" key="7">
    <source>
        <dbReference type="Pfam" id="PF22544"/>
    </source>
</evidence>
<dbReference type="GO" id="GO:0005930">
    <property type="term" value="C:axoneme"/>
    <property type="evidence" value="ECO:0007669"/>
    <property type="project" value="TreeGrafter"/>
</dbReference>
<evidence type="ECO:0000256" key="3">
    <source>
        <dbReference type="ARBA" id="ARBA00022490"/>
    </source>
</evidence>
<feature type="compositionally biased region" description="Low complexity" evidence="6">
    <location>
        <begin position="1804"/>
        <end position="1819"/>
    </location>
</feature>
<keyword evidence="9" id="KW-1185">Reference proteome</keyword>
<dbReference type="OrthoDB" id="442692at2759"/>
<keyword evidence="5" id="KW-0966">Cell projection</keyword>
<comment type="caution">
    <text evidence="8">The sequence shown here is derived from an EMBL/GenBank/DDBJ whole genome shotgun (WGS) entry which is preliminary data.</text>
</comment>
<feature type="region of interest" description="Disordered" evidence="6">
    <location>
        <begin position="1799"/>
        <end position="1825"/>
    </location>
</feature>
<dbReference type="NCBIfam" id="NF012200">
    <property type="entry name" value="choice_anch_D"/>
    <property type="match status" value="1"/>
</dbReference>
<reference evidence="8 9" key="1">
    <citation type="journal article" date="2013" name="Nat. Genet.">
        <title>The genome of the hydatid tapeworm Echinococcus granulosus.</title>
        <authorList>
            <person name="Zheng H."/>
            <person name="Zhang W."/>
            <person name="Zhang L."/>
            <person name="Zhang Z."/>
            <person name="Li J."/>
            <person name="Lu G."/>
            <person name="Zhu Y."/>
            <person name="Wang Y."/>
            <person name="Huang Y."/>
            <person name="Liu J."/>
            <person name="Kang H."/>
            <person name="Chen J."/>
            <person name="Wang L."/>
            <person name="Chen A."/>
            <person name="Yu S."/>
            <person name="Gao Z."/>
            <person name="Jin L."/>
            <person name="Gu W."/>
            <person name="Wang Z."/>
            <person name="Zhao L."/>
            <person name="Shi B."/>
            <person name="Wen H."/>
            <person name="Lin R."/>
            <person name="Jones M.K."/>
            <person name="Brejova B."/>
            <person name="Vinar T."/>
            <person name="Zhao G."/>
            <person name="McManus D.P."/>
            <person name="Chen Z."/>
            <person name="Zhou Y."/>
            <person name="Wang S."/>
        </authorList>
    </citation>
    <scope>NUCLEOTIDE SEQUENCE [LARGE SCALE GENOMIC DNA]</scope>
</reference>
<dbReference type="EMBL" id="APAU02000034">
    <property type="protein sequence ID" value="EUB60145.1"/>
    <property type="molecule type" value="Genomic_DNA"/>
</dbReference>
<dbReference type="InterPro" id="IPR053879">
    <property type="entry name" value="HYDIN_VesB_CFA65-like_Ig"/>
</dbReference>
<keyword evidence="3" id="KW-0963">Cytoplasm</keyword>
<feature type="domain" description="HYDIN/VesB/CFA65-like Ig-like" evidence="7">
    <location>
        <begin position="180"/>
        <end position="275"/>
    </location>
</feature>
<dbReference type="InterPro" id="IPR013783">
    <property type="entry name" value="Ig-like_fold"/>
</dbReference>
<feature type="compositionally biased region" description="Basic and acidic residues" evidence="6">
    <location>
        <begin position="3615"/>
        <end position="3624"/>
    </location>
</feature>
<dbReference type="InterPro" id="IPR033305">
    <property type="entry name" value="Hydin-like"/>
</dbReference>
<dbReference type="Gene3D" id="2.60.40.10">
    <property type="entry name" value="Immunoglobulins"/>
    <property type="match status" value="18"/>
</dbReference>
<gene>
    <name evidence="8" type="ORF">EGR_04998</name>
</gene>
<evidence type="ECO:0000313" key="8">
    <source>
        <dbReference type="EMBL" id="EUB60145.1"/>
    </source>
</evidence>
<evidence type="ECO:0000256" key="4">
    <source>
        <dbReference type="ARBA" id="ARBA00023069"/>
    </source>
</evidence>
<dbReference type="Pfam" id="PF22544">
    <property type="entry name" value="HYDIN_VesB_CFA65-like_Ig"/>
    <property type="match status" value="2"/>
</dbReference>
<feature type="region of interest" description="Disordered" evidence="6">
    <location>
        <begin position="3612"/>
        <end position="3631"/>
    </location>
</feature>
<feature type="compositionally biased region" description="Polar residues" evidence="6">
    <location>
        <begin position="1384"/>
        <end position="1394"/>
    </location>
</feature>
<protein>
    <submittedName>
        <fullName evidence="8">Hydrocephalus-inducing protein</fullName>
    </submittedName>
</protein>